<comment type="cofactor">
    <cofactor evidence="1 6">
        <name>heme</name>
        <dbReference type="ChEBI" id="CHEBI:30413"/>
    </cofactor>
</comment>
<dbReference type="GO" id="GO:0004497">
    <property type="term" value="F:monooxygenase activity"/>
    <property type="evidence" value="ECO:0007669"/>
    <property type="project" value="UniProtKB-KW"/>
</dbReference>
<keyword evidence="5 6" id="KW-0408">Iron</keyword>
<evidence type="ECO:0000256" key="1">
    <source>
        <dbReference type="ARBA" id="ARBA00001971"/>
    </source>
</evidence>
<dbReference type="InterPro" id="IPR001128">
    <property type="entry name" value="Cyt_P450"/>
</dbReference>
<keyword evidence="7" id="KW-0560">Oxidoreductase</keyword>
<name>A0A1L7XLQ4_9HELO</name>
<dbReference type="OrthoDB" id="1470350at2759"/>
<dbReference type="InterPro" id="IPR017972">
    <property type="entry name" value="Cyt_P450_CS"/>
</dbReference>
<evidence type="ECO:0000256" key="5">
    <source>
        <dbReference type="ARBA" id="ARBA00023004"/>
    </source>
</evidence>
<dbReference type="PRINTS" id="PR00463">
    <property type="entry name" value="EP450I"/>
</dbReference>
<dbReference type="GO" id="GO:0016705">
    <property type="term" value="F:oxidoreductase activity, acting on paired donors, with incorporation or reduction of molecular oxygen"/>
    <property type="evidence" value="ECO:0007669"/>
    <property type="project" value="InterPro"/>
</dbReference>
<dbReference type="GO" id="GO:0005506">
    <property type="term" value="F:iron ion binding"/>
    <property type="evidence" value="ECO:0007669"/>
    <property type="project" value="InterPro"/>
</dbReference>
<dbReference type="CDD" id="cd11058">
    <property type="entry name" value="CYP60B-like"/>
    <property type="match status" value="1"/>
</dbReference>
<evidence type="ECO:0000256" key="2">
    <source>
        <dbReference type="ARBA" id="ARBA00010617"/>
    </source>
</evidence>
<dbReference type="Gene3D" id="1.10.630.10">
    <property type="entry name" value="Cytochrome P450"/>
    <property type="match status" value="1"/>
</dbReference>
<dbReference type="PRINTS" id="PR00385">
    <property type="entry name" value="P450"/>
</dbReference>
<keyword evidence="7 8" id="KW-0503">Monooxygenase</keyword>
<dbReference type="Pfam" id="PF00067">
    <property type="entry name" value="p450"/>
    <property type="match status" value="1"/>
</dbReference>
<feature type="binding site" description="axial binding residue" evidence="6">
    <location>
        <position position="435"/>
    </location>
    <ligand>
        <name>heme</name>
        <dbReference type="ChEBI" id="CHEBI:30413"/>
    </ligand>
    <ligandPart>
        <name>Fe</name>
        <dbReference type="ChEBI" id="CHEBI:18248"/>
    </ligandPart>
</feature>
<dbReference type="PANTHER" id="PTHR24305">
    <property type="entry name" value="CYTOCHROME P450"/>
    <property type="match status" value="1"/>
</dbReference>
<reference evidence="8 9" key="1">
    <citation type="submission" date="2016-03" db="EMBL/GenBank/DDBJ databases">
        <authorList>
            <person name="Ploux O."/>
        </authorList>
    </citation>
    <scope>NUCLEOTIDE SEQUENCE [LARGE SCALE GENOMIC DNA]</scope>
    <source>
        <strain evidence="8 9">UAMH 11012</strain>
    </source>
</reference>
<evidence type="ECO:0000256" key="6">
    <source>
        <dbReference type="PIRSR" id="PIRSR602401-1"/>
    </source>
</evidence>
<dbReference type="InterPro" id="IPR002401">
    <property type="entry name" value="Cyt_P450_E_grp-I"/>
</dbReference>
<dbReference type="SUPFAM" id="SSF48264">
    <property type="entry name" value="Cytochrome P450"/>
    <property type="match status" value="1"/>
</dbReference>
<keyword evidence="3 6" id="KW-0349">Heme</keyword>
<gene>
    <name evidence="8" type="ORF">PAC_15869</name>
</gene>
<dbReference type="EMBL" id="FJOG01000034">
    <property type="protein sequence ID" value="CZR65969.1"/>
    <property type="molecule type" value="Genomic_DNA"/>
</dbReference>
<comment type="similarity">
    <text evidence="2 7">Belongs to the cytochrome P450 family.</text>
</comment>
<keyword evidence="4 6" id="KW-0479">Metal-binding</keyword>
<dbReference type="STRING" id="576137.A0A1L7XLQ4"/>
<dbReference type="PANTHER" id="PTHR24305:SF210">
    <property type="entry name" value="CYTOCHROME P450 MONOOXYGENASE ASQL-RELATED"/>
    <property type="match status" value="1"/>
</dbReference>
<sequence length="494" mass="56555">MALASCLLIFASSIFPLFATIAFYRLYLHPCSKFPGPKLWAITRLPMGYNMYRGRLPYRISELHEQYGPVVRVAPFDISFITAEAWNDIYGKQPAKPQLQKDPLSFLRRPEEVNDILFEPDDIEHGRMRRNFSHAFSEKSLREQEPIISLYIEKMVTRLREVCEEPVDMSAWLNFVTFDIIGDLTFGDSFGCLESGKLHRWVENLFTWVSAIARLGMTQRFWPLSYILMFLTPKEMRESERYHRAMTKEKLDKRLNNPTPRSDFMSAVQKFVDRPYGLTYKEVFQSCAIFMVGGSETTATAFSGMIYYLLRSPSVYSKLVTEIRSTFNDASEITMAGVQSLDNTLAVINEGLRLVPPLPGNLRRVTPPEGWSVCGWNVPGNTLVAVDMYSIGHSSANFHEPEKFVPERWMSDPPAEFANDKLKVIQSFSVGPRNCIGKNLAMMEMKMLMAQLMFNFDFEIVPESVGWLEGLKVYGFFQRTPLMVKLTPVAGLKA</sequence>
<dbReference type="PROSITE" id="PS00086">
    <property type="entry name" value="CYTOCHROME_P450"/>
    <property type="match status" value="1"/>
</dbReference>
<protein>
    <submittedName>
        <fullName evidence="8">Related to isotrichodermin C-15 hydroxylase (Cytochrome P-450 monooxygenase CYP65A1)</fullName>
    </submittedName>
</protein>
<proteinExistence type="inferred from homology"/>
<evidence type="ECO:0000256" key="7">
    <source>
        <dbReference type="RuleBase" id="RU000461"/>
    </source>
</evidence>
<evidence type="ECO:0000313" key="9">
    <source>
        <dbReference type="Proteomes" id="UP000184330"/>
    </source>
</evidence>
<keyword evidence="9" id="KW-1185">Reference proteome</keyword>
<accession>A0A1L7XLQ4</accession>
<dbReference type="AlphaFoldDB" id="A0A1L7XLQ4"/>
<dbReference type="InterPro" id="IPR036396">
    <property type="entry name" value="Cyt_P450_sf"/>
</dbReference>
<dbReference type="Proteomes" id="UP000184330">
    <property type="component" value="Unassembled WGS sequence"/>
</dbReference>
<dbReference type="InterPro" id="IPR050121">
    <property type="entry name" value="Cytochrome_P450_monoxygenase"/>
</dbReference>
<evidence type="ECO:0000256" key="4">
    <source>
        <dbReference type="ARBA" id="ARBA00022723"/>
    </source>
</evidence>
<dbReference type="GO" id="GO:0020037">
    <property type="term" value="F:heme binding"/>
    <property type="evidence" value="ECO:0007669"/>
    <property type="project" value="InterPro"/>
</dbReference>
<organism evidence="8 9">
    <name type="scientific">Phialocephala subalpina</name>
    <dbReference type="NCBI Taxonomy" id="576137"/>
    <lineage>
        <taxon>Eukaryota</taxon>
        <taxon>Fungi</taxon>
        <taxon>Dikarya</taxon>
        <taxon>Ascomycota</taxon>
        <taxon>Pezizomycotina</taxon>
        <taxon>Leotiomycetes</taxon>
        <taxon>Helotiales</taxon>
        <taxon>Mollisiaceae</taxon>
        <taxon>Phialocephala</taxon>
        <taxon>Phialocephala fortinii species complex</taxon>
    </lineage>
</organism>
<evidence type="ECO:0000256" key="3">
    <source>
        <dbReference type="ARBA" id="ARBA00022617"/>
    </source>
</evidence>
<evidence type="ECO:0000313" key="8">
    <source>
        <dbReference type="EMBL" id="CZR65969.1"/>
    </source>
</evidence>